<gene>
    <name evidence="1" type="ORF">CO2235_150015</name>
</gene>
<keyword evidence="1" id="KW-0808">Transferase</keyword>
<dbReference type="Gene3D" id="1.20.120.1630">
    <property type="match status" value="1"/>
</dbReference>
<dbReference type="EMBL" id="OGUS01000115">
    <property type="protein sequence ID" value="SPC12360.1"/>
    <property type="molecule type" value="Genomic_DNA"/>
</dbReference>
<comment type="caution">
    <text evidence="1">The sequence shown here is derived from an EMBL/GenBank/DDBJ whole genome shotgun (WGS) entry which is preliminary data.</text>
</comment>
<organism evidence="1">
    <name type="scientific">Cupriavidus oxalaticus</name>
    <dbReference type="NCBI Taxonomy" id="96344"/>
    <lineage>
        <taxon>Bacteria</taxon>
        <taxon>Pseudomonadati</taxon>
        <taxon>Pseudomonadota</taxon>
        <taxon>Betaproteobacteria</taxon>
        <taxon>Burkholderiales</taxon>
        <taxon>Burkholderiaceae</taxon>
        <taxon>Cupriavidus</taxon>
    </lineage>
</organism>
<protein>
    <submittedName>
        <fullName evidence="1">Isoprenylcysteine carboxyl methyltransferase</fullName>
    </submittedName>
</protein>
<reference evidence="1" key="1">
    <citation type="submission" date="2018-01" db="EMBL/GenBank/DDBJ databases">
        <authorList>
            <person name="Clerissi C."/>
        </authorList>
    </citation>
    <scope>NUCLEOTIDE SEQUENCE</scope>
    <source>
        <strain evidence="1">Cupriavidus oxalaticus LMG 2235</strain>
    </source>
</reference>
<dbReference type="Proteomes" id="UP000256862">
    <property type="component" value="Chromosome CO2235"/>
</dbReference>
<proteinExistence type="predicted"/>
<sequence length="59" mass="6915">MITVALFPLIVFAYVRLARKEERDMVRRFGVAYEAYRTMVPMFVPGRGQWIQLLGTRGH</sequence>
<keyword evidence="1" id="KW-0489">Methyltransferase</keyword>
<dbReference type="GO" id="GO:0032259">
    <property type="term" value="P:methylation"/>
    <property type="evidence" value="ECO:0007669"/>
    <property type="project" value="UniProtKB-KW"/>
</dbReference>
<accession>A0A375FYJ4</accession>
<dbReference type="AlphaFoldDB" id="A0A375FYJ4"/>
<evidence type="ECO:0000313" key="1">
    <source>
        <dbReference type="EMBL" id="SPC12360.1"/>
    </source>
</evidence>
<dbReference type="GO" id="GO:0008168">
    <property type="term" value="F:methyltransferase activity"/>
    <property type="evidence" value="ECO:0007669"/>
    <property type="project" value="UniProtKB-KW"/>
</dbReference>
<name>A0A375FYJ4_9BURK</name>